<dbReference type="VEuPathDB" id="MicrosporidiaDB:NEQG_00633"/>
<dbReference type="OrthoDB" id="2186377at2759"/>
<sequence>MRRDFLSYLLKRLNVWYEAQLDQNCNFQMGVFYLQITYFLYTLQFDNSIIPHTEDSALLKVEMPYAIIDSFTAETLPAEVREIISYLIYKNDLKIIFKWKEYVHLSSPKIQKIEEKIDKWFNKPPSISKEEMQKYTQLKQAHILMQSLLT</sequence>
<reference evidence="1" key="1">
    <citation type="submission" date="2011-01" db="EMBL/GenBank/DDBJ databases">
        <title>The Genome Sequence of Nematocida parisii strain ERTm3.</title>
        <authorList>
            <consortium name="The Broad Institute Genome Sequencing Platform"/>
            <consortium name="The Broad Institute Genome Sequencing Center for Infectious Disease"/>
            <person name="Cuomo C."/>
            <person name="Troemel E."/>
            <person name="Young S.K."/>
            <person name="Zeng Q."/>
            <person name="Gargeya S."/>
            <person name="Fitzgerald M."/>
            <person name="Haas B."/>
            <person name="Abouelleil A."/>
            <person name="Alvarado L."/>
            <person name="Arachchi H.M."/>
            <person name="Berlin A."/>
            <person name="Chapman S.B."/>
            <person name="Gearin G."/>
            <person name="Goldberg J."/>
            <person name="Griggs A."/>
            <person name="Gujja S."/>
            <person name="Hansen M."/>
            <person name="Heiman D."/>
            <person name="Howarth C."/>
            <person name="Larimer J."/>
            <person name="Lui A."/>
            <person name="MacDonald P.J.P."/>
            <person name="McCowen C."/>
            <person name="Montmayeur A."/>
            <person name="Murphy C."/>
            <person name="Neiman D."/>
            <person name="Pearson M."/>
            <person name="Priest M."/>
            <person name="Roberts A."/>
            <person name="Saif S."/>
            <person name="Shea T."/>
            <person name="Sisk P."/>
            <person name="Stolte C."/>
            <person name="Sykes S."/>
            <person name="Wortman J."/>
            <person name="Nusbaum C."/>
            <person name="Birren B."/>
        </authorList>
    </citation>
    <scope>NUCLEOTIDE SEQUENCE</scope>
    <source>
        <strain evidence="1">ERTm3</strain>
    </source>
</reference>
<protein>
    <submittedName>
        <fullName evidence="1">Uncharacterized protein</fullName>
    </submittedName>
</protein>
<name>I3EHW7_NEMP3</name>
<accession>I3EHW7</accession>
<dbReference type="EMBL" id="GL870877">
    <property type="protein sequence ID" value="EIJ88814.1"/>
    <property type="molecule type" value="Genomic_DNA"/>
</dbReference>
<dbReference type="AlphaFoldDB" id="I3EHW7"/>
<dbReference type="OMA" id="YSWISDE"/>
<dbReference type="InParanoid" id="I3EHW7"/>
<keyword evidence="2" id="KW-1185">Reference proteome</keyword>
<evidence type="ECO:0000313" key="1">
    <source>
        <dbReference type="EMBL" id="EIJ88814.1"/>
    </source>
</evidence>
<gene>
    <name evidence="1" type="ORF">NEQG_00633</name>
</gene>
<evidence type="ECO:0000313" key="2">
    <source>
        <dbReference type="Proteomes" id="UP000002872"/>
    </source>
</evidence>
<organism evidence="1 2">
    <name type="scientific">Nematocida parisii (strain ERTm3)</name>
    <name type="common">Nematode killer fungus</name>
    <dbReference type="NCBI Taxonomy" id="935791"/>
    <lineage>
        <taxon>Eukaryota</taxon>
        <taxon>Fungi</taxon>
        <taxon>Fungi incertae sedis</taxon>
        <taxon>Microsporidia</taxon>
        <taxon>Nematocida</taxon>
    </lineage>
</organism>
<dbReference type="Proteomes" id="UP000002872">
    <property type="component" value="Unassembled WGS sequence"/>
</dbReference>
<proteinExistence type="predicted"/>
<dbReference type="HOGENOM" id="CLU_116830_0_0_1"/>